<dbReference type="EMBL" id="VDMP01000025">
    <property type="protein sequence ID" value="TNM38310.1"/>
    <property type="molecule type" value="Genomic_DNA"/>
</dbReference>
<organism evidence="1 2">
    <name type="scientific">Nocardioides albidus</name>
    <dbReference type="NCBI Taxonomy" id="1517589"/>
    <lineage>
        <taxon>Bacteria</taxon>
        <taxon>Bacillati</taxon>
        <taxon>Actinomycetota</taxon>
        <taxon>Actinomycetes</taxon>
        <taxon>Propionibacteriales</taxon>
        <taxon>Nocardioidaceae</taxon>
        <taxon>Nocardioides</taxon>
    </lineage>
</organism>
<evidence type="ECO:0000313" key="2">
    <source>
        <dbReference type="Proteomes" id="UP000313231"/>
    </source>
</evidence>
<name>A0A5C4VR32_9ACTN</name>
<protein>
    <submittedName>
        <fullName evidence="1">Uncharacterized protein</fullName>
    </submittedName>
</protein>
<keyword evidence="2" id="KW-1185">Reference proteome</keyword>
<dbReference type="Proteomes" id="UP000313231">
    <property type="component" value="Unassembled WGS sequence"/>
</dbReference>
<reference evidence="1 2" key="1">
    <citation type="journal article" date="2016" name="Int. J. Syst. Evol. Microbiol.">
        <title>Nocardioides albidus sp. nov., an actinobacterium isolated from garden soil.</title>
        <authorList>
            <person name="Singh H."/>
            <person name="Du J."/>
            <person name="Trinh H."/>
            <person name="Won K."/>
            <person name="Yang J.E."/>
            <person name="Yin C."/>
            <person name="Kook M."/>
            <person name="Yi T.H."/>
        </authorList>
    </citation>
    <scope>NUCLEOTIDE SEQUENCE [LARGE SCALE GENOMIC DNA]</scope>
    <source>
        <strain evidence="1 2">CCTCC AB 2015297</strain>
    </source>
</reference>
<proteinExistence type="predicted"/>
<comment type="caution">
    <text evidence="1">The sequence shown here is derived from an EMBL/GenBank/DDBJ whole genome shotgun (WGS) entry which is preliminary data.</text>
</comment>
<gene>
    <name evidence="1" type="ORF">FHP29_13620</name>
</gene>
<sequence>MTGLIYSGRLGVEDGYQLGDPEMAAAAPDTAVTATAGGIIVLTDPATDVVVVEVYLNDNDGGSSGAPPRTGSVEQVLEVVVEEPWKISSWEFEPPEPPAPPLLGPGKWRIDWSATQAQAEDPRESDLAEDIVEEHVLVLTPLDDLARSWHMPITVEAGSATERDDISEGASVRAGVGTWALSWRTTHRRAVAQDGQSERVELDDDAVLMRFDRRSEIHLAILGRSKYEGRLSRLLGEKWVSHVEAAIPAGRVIGLSNPKGESPRGLAETVAVGPARVVVALRHPDAHDLVELEDGSATIVSYDRDTDFAQDVRVLVLLE</sequence>
<accession>A0A5C4VR32</accession>
<dbReference type="RefSeq" id="WP_139623424.1">
    <property type="nucleotide sequence ID" value="NZ_VDMP01000025.1"/>
</dbReference>
<dbReference type="AlphaFoldDB" id="A0A5C4VR32"/>
<evidence type="ECO:0000313" key="1">
    <source>
        <dbReference type="EMBL" id="TNM38310.1"/>
    </source>
</evidence>